<protein>
    <recommendedName>
        <fullName evidence="10">Histidine--tRNA ligase</fullName>
        <ecNumber evidence="10">6.1.1.21</ecNumber>
    </recommendedName>
    <alternativeName>
        <fullName evidence="10">Histidyl-tRNA synthetase</fullName>
        <shortName evidence="10">HisRS</shortName>
    </alternativeName>
</protein>
<dbReference type="InterPro" id="IPR015807">
    <property type="entry name" value="His-tRNA-ligase"/>
</dbReference>
<comment type="subcellular location">
    <subcellularLocation>
        <location evidence="10">Cytoplasm</location>
    </subcellularLocation>
</comment>
<dbReference type="InterPro" id="IPR004516">
    <property type="entry name" value="HisRS/HisZ"/>
</dbReference>
<dbReference type="PROSITE" id="PS50862">
    <property type="entry name" value="AA_TRNA_LIGASE_II"/>
    <property type="match status" value="1"/>
</dbReference>
<evidence type="ECO:0000256" key="2">
    <source>
        <dbReference type="ARBA" id="ARBA00011738"/>
    </source>
</evidence>
<feature type="binding site" evidence="11">
    <location>
        <position position="144"/>
    </location>
    <ligand>
        <name>L-histidine</name>
        <dbReference type="ChEBI" id="CHEBI:57595"/>
    </ligand>
</feature>
<dbReference type="Proteomes" id="UP000025061">
    <property type="component" value="Unassembled WGS sequence"/>
</dbReference>
<dbReference type="EMBL" id="ARYI01000001">
    <property type="protein sequence ID" value="KCZ96482.1"/>
    <property type="molecule type" value="Genomic_DNA"/>
</dbReference>
<evidence type="ECO:0000256" key="1">
    <source>
        <dbReference type="ARBA" id="ARBA00008226"/>
    </source>
</evidence>
<keyword evidence="5 10" id="KW-0547">Nucleotide-binding</keyword>
<proteinExistence type="inferred from homology"/>
<dbReference type="CDD" id="cd00859">
    <property type="entry name" value="HisRS_anticodon"/>
    <property type="match status" value="1"/>
</dbReference>
<evidence type="ECO:0000256" key="8">
    <source>
        <dbReference type="ARBA" id="ARBA00023146"/>
    </source>
</evidence>
<dbReference type="SUPFAM" id="SSF52954">
    <property type="entry name" value="Class II aaRS ABD-related"/>
    <property type="match status" value="1"/>
</dbReference>
<evidence type="ECO:0000313" key="15">
    <source>
        <dbReference type="Proteomes" id="UP000025061"/>
    </source>
</evidence>
<gene>
    <name evidence="10 14" type="primary">hisS</name>
    <name evidence="14" type="ORF">HHI_02345</name>
</gene>
<dbReference type="Pfam" id="PF13393">
    <property type="entry name" value="tRNA-synt_His"/>
    <property type="match status" value="1"/>
</dbReference>
<keyword evidence="3 10" id="KW-0963">Cytoplasm</keyword>
<sequence>MSDKDNQPLSGPLSGKDLARKPRGFPDKRESLIHAQARLVETVTGVYRQWGFEALDTGAFEYADALGKFLPDADRPNAGVFSMQDDDAQWMALRYDLTAPLARFVAEQGQGLGRPFRRYAAGPVWRNEKPGPGRFREFWQCDADTVGAPGFHADAEMIAMGAEALRAIGMKPGEFVIRVNTRRLLNGVLDGVGATGADIRLAILRALDKLDRLGASGVADLLGAGRKDESGDFTKGAGLGPEEIKRVLAFAEAGADTRAMTLANLAKATGSTEEGKAGLGELEAIALALEALGAPEDDVKIDPSVVRGLEYYTGPVFEAELLREVTGEDGKTYRIGSIGGGGRYDDLVARFTGETVPATGFSIGISRLAAALAIMGEGGKLDGPVVVLNLDKDNPGVALGLAAELRRGGIRAEAYMGASGMRPQMKYADRRNSPAVVIVGGDELEKGTVTIKDLEIGAQKAKAISSNEEYREARPGQIEVPRAGMIEAVRAIVEAQR</sequence>
<dbReference type="CDD" id="cd00773">
    <property type="entry name" value="HisRS-like_core"/>
    <property type="match status" value="1"/>
</dbReference>
<evidence type="ECO:0000256" key="4">
    <source>
        <dbReference type="ARBA" id="ARBA00022598"/>
    </source>
</evidence>
<organism evidence="14 15">
    <name type="scientific">Hyphomonas hirschiana VP5</name>
    <dbReference type="NCBI Taxonomy" id="1280951"/>
    <lineage>
        <taxon>Bacteria</taxon>
        <taxon>Pseudomonadati</taxon>
        <taxon>Pseudomonadota</taxon>
        <taxon>Alphaproteobacteria</taxon>
        <taxon>Hyphomonadales</taxon>
        <taxon>Hyphomonadaceae</taxon>
        <taxon>Hyphomonas</taxon>
    </lineage>
</organism>
<dbReference type="GO" id="GO:0004821">
    <property type="term" value="F:histidine-tRNA ligase activity"/>
    <property type="evidence" value="ECO:0007669"/>
    <property type="project" value="UniProtKB-UniRule"/>
</dbReference>
<dbReference type="InterPro" id="IPR006195">
    <property type="entry name" value="aa-tRNA-synth_II"/>
</dbReference>
<dbReference type="NCBIfam" id="TIGR00442">
    <property type="entry name" value="hisS"/>
    <property type="match status" value="1"/>
</dbReference>
<evidence type="ECO:0000256" key="9">
    <source>
        <dbReference type="ARBA" id="ARBA00047639"/>
    </source>
</evidence>
<dbReference type="EC" id="6.1.1.21" evidence="10"/>
<keyword evidence="6 10" id="KW-0067">ATP-binding</keyword>
<feature type="binding site" evidence="11">
    <location>
        <position position="126"/>
    </location>
    <ligand>
        <name>L-histidine</name>
        <dbReference type="ChEBI" id="CHEBI:57595"/>
    </ligand>
</feature>
<dbReference type="GO" id="GO:0006427">
    <property type="term" value="P:histidyl-tRNA aminoacylation"/>
    <property type="evidence" value="ECO:0007669"/>
    <property type="project" value="UniProtKB-UniRule"/>
</dbReference>
<feature type="binding site" evidence="11">
    <location>
        <position position="307"/>
    </location>
    <ligand>
        <name>L-histidine</name>
        <dbReference type="ChEBI" id="CHEBI:57595"/>
    </ligand>
</feature>
<evidence type="ECO:0000256" key="7">
    <source>
        <dbReference type="ARBA" id="ARBA00022917"/>
    </source>
</evidence>
<evidence type="ECO:0000256" key="12">
    <source>
        <dbReference type="SAM" id="MobiDB-lite"/>
    </source>
</evidence>
<evidence type="ECO:0000256" key="10">
    <source>
        <dbReference type="HAMAP-Rule" id="MF_00127"/>
    </source>
</evidence>
<evidence type="ECO:0000313" key="14">
    <source>
        <dbReference type="EMBL" id="KCZ96482.1"/>
    </source>
</evidence>
<dbReference type="InterPro" id="IPR033656">
    <property type="entry name" value="HisRS_anticodon"/>
</dbReference>
<evidence type="ECO:0000256" key="5">
    <source>
        <dbReference type="ARBA" id="ARBA00022741"/>
    </source>
</evidence>
<evidence type="ECO:0000256" key="11">
    <source>
        <dbReference type="PIRSR" id="PIRSR001549-1"/>
    </source>
</evidence>
<reference evidence="14 15" key="1">
    <citation type="submission" date="2013-04" db="EMBL/GenBank/DDBJ databases">
        <title>Hyphomonas hirschiana VP5 Genome Sequencing.</title>
        <authorList>
            <person name="Lai Q."/>
            <person name="Shao Z."/>
        </authorList>
    </citation>
    <scope>NUCLEOTIDE SEQUENCE [LARGE SCALE GENOMIC DNA]</scope>
    <source>
        <strain evidence="14 15">VP5</strain>
    </source>
</reference>
<dbReference type="AlphaFoldDB" id="A0A059G0G6"/>
<evidence type="ECO:0000259" key="13">
    <source>
        <dbReference type="PROSITE" id="PS50862"/>
    </source>
</evidence>
<comment type="catalytic activity">
    <reaction evidence="9 10">
        <text>tRNA(His) + L-histidine + ATP = L-histidyl-tRNA(His) + AMP + diphosphate + H(+)</text>
        <dbReference type="Rhea" id="RHEA:17313"/>
        <dbReference type="Rhea" id="RHEA-COMP:9665"/>
        <dbReference type="Rhea" id="RHEA-COMP:9689"/>
        <dbReference type="ChEBI" id="CHEBI:15378"/>
        <dbReference type="ChEBI" id="CHEBI:30616"/>
        <dbReference type="ChEBI" id="CHEBI:33019"/>
        <dbReference type="ChEBI" id="CHEBI:57595"/>
        <dbReference type="ChEBI" id="CHEBI:78442"/>
        <dbReference type="ChEBI" id="CHEBI:78527"/>
        <dbReference type="ChEBI" id="CHEBI:456215"/>
        <dbReference type="EC" id="6.1.1.21"/>
    </reaction>
</comment>
<feature type="binding site" evidence="11">
    <location>
        <begin position="311"/>
        <end position="312"/>
    </location>
    <ligand>
        <name>L-histidine</name>
        <dbReference type="ChEBI" id="CHEBI:57595"/>
    </ligand>
</feature>
<dbReference type="Pfam" id="PF03129">
    <property type="entry name" value="HGTP_anticodon"/>
    <property type="match status" value="1"/>
</dbReference>
<keyword evidence="7 10" id="KW-0648">Protein biosynthesis</keyword>
<comment type="caution">
    <text evidence="14">The sequence shown here is derived from an EMBL/GenBank/DDBJ whole genome shotgun (WGS) entry which is preliminary data.</text>
</comment>
<dbReference type="PANTHER" id="PTHR11476:SF7">
    <property type="entry name" value="HISTIDINE--TRNA LIGASE"/>
    <property type="match status" value="1"/>
</dbReference>
<feature type="binding site" evidence="11">
    <location>
        <position position="140"/>
    </location>
    <ligand>
        <name>L-histidine</name>
        <dbReference type="ChEBI" id="CHEBI:57595"/>
    </ligand>
</feature>
<name>A0A059G0G6_9PROT</name>
<keyword evidence="4 10" id="KW-0436">Ligase</keyword>
<keyword evidence="8 10" id="KW-0030">Aminoacyl-tRNA synthetase</keyword>
<feature type="domain" description="Aminoacyl-transfer RNA synthetases class-II family profile" evidence="13">
    <location>
        <begin position="38"/>
        <end position="372"/>
    </location>
</feature>
<comment type="subunit">
    <text evidence="2 10">Homodimer.</text>
</comment>
<feature type="region of interest" description="Disordered" evidence="12">
    <location>
        <begin position="1"/>
        <end position="25"/>
    </location>
</feature>
<comment type="similarity">
    <text evidence="1 10">Belongs to the class-II aminoacyl-tRNA synthetase family.</text>
</comment>
<dbReference type="GO" id="GO:0005737">
    <property type="term" value="C:cytoplasm"/>
    <property type="evidence" value="ECO:0007669"/>
    <property type="project" value="UniProtKB-SubCell"/>
</dbReference>
<keyword evidence="15" id="KW-1185">Reference proteome</keyword>
<evidence type="ECO:0000256" key="6">
    <source>
        <dbReference type="ARBA" id="ARBA00022840"/>
    </source>
</evidence>
<dbReference type="RefSeq" id="WP_011645606.1">
    <property type="nucleotide sequence ID" value="NZ_ARYI01000001.1"/>
</dbReference>
<dbReference type="Gene3D" id="3.40.50.800">
    <property type="entry name" value="Anticodon-binding domain"/>
    <property type="match status" value="1"/>
</dbReference>
<feature type="binding site" evidence="11">
    <location>
        <begin position="96"/>
        <end position="98"/>
    </location>
    <ligand>
        <name>L-histidine</name>
        <dbReference type="ChEBI" id="CHEBI:57595"/>
    </ligand>
</feature>
<accession>A0A059G0G6</accession>
<dbReference type="Gene3D" id="3.30.930.10">
    <property type="entry name" value="Bira Bifunctional Protein, Domain 2"/>
    <property type="match status" value="1"/>
</dbReference>
<dbReference type="SUPFAM" id="SSF55681">
    <property type="entry name" value="Class II aaRS and biotin synthetases"/>
    <property type="match status" value="1"/>
</dbReference>
<dbReference type="PIRSF" id="PIRSF001549">
    <property type="entry name" value="His-tRNA_synth"/>
    <property type="match status" value="1"/>
</dbReference>
<dbReference type="HAMAP" id="MF_00127">
    <property type="entry name" value="His_tRNA_synth"/>
    <property type="match status" value="1"/>
</dbReference>
<dbReference type="GO" id="GO:0005524">
    <property type="term" value="F:ATP binding"/>
    <property type="evidence" value="ECO:0007669"/>
    <property type="project" value="UniProtKB-UniRule"/>
</dbReference>
<dbReference type="InterPro" id="IPR045864">
    <property type="entry name" value="aa-tRNA-synth_II/BPL/LPL"/>
</dbReference>
<dbReference type="PATRIC" id="fig|1280951.3.peg.472"/>
<dbReference type="OrthoDB" id="9800814at2"/>
<dbReference type="InterPro" id="IPR036621">
    <property type="entry name" value="Anticodon-bd_dom_sf"/>
</dbReference>
<evidence type="ECO:0000256" key="3">
    <source>
        <dbReference type="ARBA" id="ARBA00022490"/>
    </source>
</evidence>
<dbReference type="InterPro" id="IPR004154">
    <property type="entry name" value="Anticodon-bd"/>
</dbReference>
<dbReference type="PANTHER" id="PTHR11476">
    <property type="entry name" value="HISTIDYL-TRNA SYNTHETASE"/>
    <property type="match status" value="1"/>
</dbReference>
<dbReference type="InterPro" id="IPR041715">
    <property type="entry name" value="HisRS-like_core"/>
</dbReference>